<dbReference type="PROSITE" id="PS51352">
    <property type="entry name" value="THIOREDOXIN_2"/>
    <property type="match status" value="1"/>
</dbReference>
<dbReference type="SUPFAM" id="SSF52833">
    <property type="entry name" value="Thioredoxin-like"/>
    <property type="match status" value="1"/>
</dbReference>
<dbReference type="InterPro" id="IPR013740">
    <property type="entry name" value="Redoxin"/>
</dbReference>
<accession>F3PYE1</accession>
<dbReference type="CDD" id="cd02966">
    <property type="entry name" value="TlpA_like_family"/>
    <property type="match status" value="1"/>
</dbReference>
<dbReference type="GO" id="GO:0030313">
    <property type="term" value="C:cell envelope"/>
    <property type="evidence" value="ECO:0007669"/>
    <property type="project" value="UniProtKB-SubCell"/>
</dbReference>
<keyword evidence="6" id="KW-0732">Signal</keyword>
<comment type="caution">
    <text evidence="8">The sequence shown here is derived from an EMBL/GenBank/DDBJ whole genome shotgun (WGS) entry which is preliminary data.</text>
</comment>
<dbReference type="Pfam" id="PF08534">
    <property type="entry name" value="Redoxin"/>
    <property type="match status" value="1"/>
</dbReference>
<protein>
    <submittedName>
        <fullName evidence="8">Redoxin family protein</fullName>
    </submittedName>
</protein>
<dbReference type="InterPro" id="IPR013766">
    <property type="entry name" value="Thioredoxin_domain"/>
</dbReference>
<evidence type="ECO:0000256" key="6">
    <source>
        <dbReference type="SAM" id="SignalP"/>
    </source>
</evidence>
<dbReference type="GO" id="GO:0017004">
    <property type="term" value="P:cytochrome complex assembly"/>
    <property type="evidence" value="ECO:0007669"/>
    <property type="project" value="UniProtKB-KW"/>
</dbReference>
<evidence type="ECO:0000256" key="3">
    <source>
        <dbReference type="ARBA" id="ARBA00023157"/>
    </source>
</evidence>
<dbReference type="RefSeq" id="WP_009126957.1">
    <property type="nucleotide sequence ID" value="NZ_GL882694.1"/>
</dbReference>
<keyword evidence="2" id="KW-0201">Cytochrome c-type biogenesis</keyword>
<dbReference type="Gene3D" id="3.40.30.10">
    <property type="entry name" value="Glutaredoxin"/>
    <property type="match status" value="1"/>
</dbReference>
<feature type="domain" description="Thioredoxin" evidence="7">
    <location>
        <begin position="211"/>
        <end position="353"/>
    </location>
</feature>
<organism evidence="8 9">
    <name type="scientific">Bacteroides fluxus YIT 12057</name>
    <dbReference type="NCBI Taxonomy" id="763034"/>
    <lineage>
        <taxon>Bacteria</taxon>
        <taxon>Pseudomonadati</taxon>
        <taxon>Bacteroidota</taxon>
        <taxon>Bacteroidia</taxon>
        <taxon>Bacteroidales</taxon>
        <taxon>Bacteroidaceae</taxon>
        <taxon>Bacteroides</taxon>
    </lineage>
</organism>
<evidence type="ECO:0000259" key="7">
    <source>
        <dbReference type="PROSITE" id="PS51352"/>
    </source>
</evidence>
<gene>
    <name evidence="8" type="ORF">HMPREF9446_03789</name>
</gene>
<dbReference type="InterPro" id="IPR050553">
    <property type="entry name" value="Thioredoxin_ResA/DsbE_sf"/>
</dbReference>
<dbReference type="InterPro" id="IPR036249">
    <property type="entry name" value="Thioredoxin-like_sf"/>
</dbReference>
<evidence type="ECO:0000256" key="2">
    <source>
        <dbReference type="ARBA" id="ARBA00022748"/>
    </source>
</evidence>
<reference evidence="8 9" key="1">
    <citation type="submission" date="2011-02" db="EMBL/GenBank/DDBJ databases">
        <authorList>
            <person name="Weinstock G."/>
            <person name="Sodergren E."/>
            <person name="Clifton S."/>
            <person name="Fulton L."/>
            <person name="Fulton B."/>
            <person name="Courtney L."/>
            <person name="Fronick C."/>
            <person name="Harrison M."/>
            <person name="Strong C."/>
            <person name="Farmer C."/>
            <person name="Delahaunty K."/>
            <person name="Markovic C."/>
            <person name="Hall O."/>
            <person name="Minx P."/>
            <person name="Tomlinson C."/>
            <person name="Mitreva M."/>
            <person name="Hou S."/>
            <person name="Chen J."/>
            <person name="Wollam A."/>
            <person name="Pepin K.H."/>
            <person name="Johnson M."/>
            <person name="Bhonagiri V."/>
            <person name="Zhang X."/>
            <person name="Suruliraj S."/>
            <person name="Warren W."/>
            <person name="Chinwalla A."/>
            <person name="Mardis E.R."/>
            <person name="Wilson R.K."/>
        </authorList>
    </citation>
    <scope>NUCLEOTIDE SEQUENCE [LARGE SCALE GENOMIC DNA]</scope>
    <source>
        <strain evidence="8 9">YIT 12057</strain>
    </source>
</reference>
<dbReference type="HOGENOM" id="CLU_042529_1_0_10"/>
<evidence type="ECO:0000313" key="8">
    <source>
        <dbReference type="EMBL" id="EGF50362.1"/>
    </source>
</evidence>
<dbReference type="EMBL" id="AFBN01000109">
    <property type="protein sequence ID" value="EGF50362.1"/>
    <property type="molecule type" value="Genomic_DNA"/>
</dbReference>
<proteinExistence type="predicted"/>
<feature type="signal peptide" evidence="6">
    <location>
        <begin position="1"/>
        <end position="19"/>
    </location>
</feature>
<name>F3PYE1_9BACE</name>
<keyword evidence="3" id="KW-1015">Disulfide bond</keyword>
<feature type="chain" id="PRO_5003305014" evidence="6">
    <location>
        <begin position="20"/>
        <end position="354"/>
    </location>
</feature>
<dbReference type="GeneID" id="86051126"/>
<dbReference type="AlphaFoldDB" id="F3PYE1"/>
<comment type="subcellular location">
    <subcellularLocation>
        <location evidence="1">Cell envelope</location>
    </subcellularLocation>
</comment>
<dbReference type="Proteomes" id="UP000003416">
    <property type="component" value="Unassembled WGS sequence"/>
</dbReference>
<dbReference type="PANTHER" id="PTHR42852">
    <property type="entry name" value="THIOL:DISULFIDE INTERCHANGE PROTEIN DSBE"/>
    <property type="match status" value="1"/>
</dbReference>
<dbReference type="PANTHER" id="PTHR42852:SF6">
    <property type="entry name" value="THIOL:DISULFIDE INTERCHANGE PROTEIN DSBE"/>
    <property type="match status" value="1"/>
</dbReference>
<evidence type="ECO:0000256" key="5">
    <source>
        <dbReference type="SAM" id="MobiDB-lite"/>
    </source>
</evidence>
<evidence type="ECO:0000313" key="9">
    <source>
        <dbReference type="Proteomes" id="UP000003416"/>
    </source>
</evidence>
<evidence type="ECO:0000256" key="4">
    <source>
        <dbReference type="ARBA" id="ARBA00023284"/>
    </source>
</evidence>
<evidence type="ECO:0000256" key="1">
    <source>
        <dbReference type="ARBA" id="ARBA00004196"/>
    </source>
</evidence>
<keyword evidence="9" id="KW-1185">Reference proteome</keyword>
<feature type="region of interest" description="Disordered" evidence="5">
    <location>
        <begin position="205"/>
        <end position="224"/>
    </location>
</feature>
<sequence length="354" mass="41158">MKKYSLLLLLPFFSLTAGAQDNFYQINGKADTRYNGALVTLFTFTGDYIRSVDSTYVADGHFSFTGSEYLYEKSVISMGNYPDSVFAAELYLERGPIEVELKQKPVVRSPYITDYRLYADSCRKIERAYAIEGQSQAFYDEGNDRLLSYKYQFKKKYIQNGIGRSLLVNEILYASDPYFYKLYELLPEREKQRYDVQESYKERVRKDKQVQQENKPFPDLTLTNSTGEKQRISDYAGKSELLYLDFWASWCGPCMSQKPHIKELYEKYKDDGFKILGISLDTDTKRWLAAIEKTGSVWPELCAASKECEAEIRESYNIVGIPYGVLIDQSGKVIKANCGHWQILKWILEEYYKK</sequence>
<dbReference type="InterPro" id="IPR025380">
    <property type="entry name" value="DUF4369"/>
</dbReference>
<keyword evidence="4" id="KW-0676">Redox-active center</keyword>
<dbReference type="eggNOG" id="COG0526">
    <property type="taxonomic scope" value="Bacteria"/>
</dbReference>
<dbReference type="Pfam" id="PF14289">
    <property type="entry name" value="DUF4369"/>
    <property type="match status" value="1"/>
</dbReference>
<dbReference type="STRING" id="763034.HMPREF9446_03789"/>